<dbReference type="EMBL" id="AEIJ01000577">
    <property type="status" value="NOT_ANNOTATED_CDS"/>
    <property type="molecule type" value="Genomic_DNA"/>
</dbReference>
<feature type="compositionally biased region" description="Basic and acidic residues" evidence="1">
    <location>
        <begin position="41"/>
        <end position="71"/>
    </location>
</feature>
<keyword evidence="4" id="KW-1185">Reference proteome</keyword>
<dbReference type="OrthoDB" id="2537607at2759"/>
<proteinExistence type="predicted"/>
<dbReference type="InParanoid" id="U5HEE2"/>
<sequence length="321" mass="35771">MASISRHPRPPTLSQPESVDSEGSSDDEAPEEVSLSKAKSIRLEQQRQEGERGRSAKEQQRKKNQERDRKLKAAKLSRLRQEQVEKVDESASKEQDVPEHEQEELSSPQASTSSSTSSVPQAKHSYLDPNLFAQAGELYKPAPQVGPGEGKRGAKLRAKEEKRLARERKEEREREVKEGGSRQLGDVTIQHLVTTSRTPASLATTALPSHTSAAKFLTSRLYSTKRKVAVLDQGKPRPIPEDSRKRRKDGKKGMSRESKMLLGLGMDDGAKEVSEHEMRRNKKRQLLLQAEGTRKAPTIARPLASGRNKPAAHFAVAKRDK</sequence>
<name>U5HEE2_USTV1</name>
<dbReference type="OMA" id="EAGKHEP"/>
<reference evidence="2" key="2">
    <citation type="submission" date="2010-11" db="EMBL/GenBank/DDBJ databases">
        <authorList>
            <consortium name="The Broad Institute Genome Sequencing Platform"/>
            <person name="Earl A."/>
            <person name="Ward D."/>
            <person name="Feldgarden M."/>
            <person name="Gevers D."/>
            <person name="Butler R."/>
            <person name="Young S.K."/>
            <person name="Zeng Q."/>
            <person name="Gargeya S."/>
            <person name="Fitzgerald M."/>
            <person name="Haas B."/>
            <person name="Abouelleil A."/>
            <person name="Alvarado L."/>
            <person name="Arachchi H.M."/>
            <person name="Berlin A."/>
            <person name="Brown A."/>
            <person name="Chapman S.B."/>
            <person name="Chen Z."/>
            <person name="Dunbar C."/>
            <person name="Freedman E."/>
            <person name="Gearin G."/>
            <person name="Gellesch M."/>
            <person name="Goldberg J."/>
            <person name="Griggs A."/>
            <person name="Gujja S."/>
            <person name="Heilman E."/>
            <person name="Heiman D."/>
            <person name="Howarth C."/>
            <person name="Larson L."/>
            <person name="Lui A."/>
            <person name="MacDonald P.J.P."/>
            <person name="Mehta T."/>
            <person name="Montmayeur A."/>
            <person name="Murphy C."/>
            <person name="Neiman D."/>
            <person name="Pearson M."/>
            <person name="Priest M."/>
            <person name="Roberts A."/>
            <person name="Saif S."/>
            <person name="Shea T."/>
            <person name="Shenoy N."/>
            <person name="Sisk P."/>
            <person name="Stolte C."/>
            <person name="Sykes S."/>
            <person name="White J."/>
            <person name="Yandava C."/>
            <person name="Wortman J."/>
            <person name="Nusbaum C."/>
            <person name="Birren B."/>
        </authorList>
    </citation>
    <scope>NUCLEOTIDE SEQUENCE</scope>
    <source>
        <strain evidence="2">P1A1 Lamole</strain>
    </source>
</reference>
<feature type="compositionally biased region" description="Acidic residues" evidence="1">
    <location>
        <begin position="19"/>
        <end position="31"/>
    </location>
</feature>
<dbReference type="HOGENOM" id="CLU_891830_0_0_1"/>
<evidence type="ECO:0000313" key="3">
    <source>
        <dbReference type="EnsemblFungi" id="MVLG_05486T0"/>
    </source>
</evidence>
<evidence type="ECO:0000313" key="4">
    <source>
        <dbReference type="Proteomes" id="UP000017200"/>
    </source>
</evidence>
<feature type="region of interest" description="Disordered" evidence="1">
    <location>
        <begin position="227"/>
        <end position="321"/>
    </location>
</feature>
<feature type="compositionally biased region" description="Basic and acidic residues" evidence="1">
    <location>
        <begin position="79"/>
        <end position="100"/>
    </location>
</feature>
<dbReference type="Proteomes" id="UP000017200">
    <property type="component" value="Unassembled WGS sequence"/>
</dbReference>
<feature type="compositionally biased region" description="Basic and acidic residues" evidence="1">
    <location>
        <begin position="268"/>
        <end position="278"/>
    </location>
</feature>
<feature type="compositionally biased region" description="Low complexity" evidence="1">
    <location>
        <begin position="106"/>
        <end position="122"/>
    </location>
</feature>
<reference evidence="2 4" key="3">
    <citation type="journal article" date="2015" name="BMC Genomics">
        <title>Sex and parasites: genomic and transcriptomic analysis of Microbotryum lychnidis-dioicae, the biotrophic and plant-castrating anther smut fungus.</title>
        <authorList>
            <person name="Perlin M.H."/>
            <person name="Amselem J."/>
            <person name="Fontanillas E."/>
            <person name="Toh S.S."/>
            <person name="Chen Z."/>
            <person name="Goldberg J."/>
            <person name="Duplessis S."/>
            <person name="Henrissat B."/>
            <person name="Young S."/>
            <person name="Zeng Q."/>
            <person name="Aguileta G."/>
            <person name="Petit E."/>
            <person name="Badouin H."/>
            <person name="Andrews J."/>
            <person name="Razeeq D."/>
            <person name="Gabaldon T."/>
            <person name="Quesneville H."/>
            <person name="Giraud T."/>
            <person name="Hood M.E."/>
            <person name="Schultz D.J."/>
            <person name="Cuomo C.A."/>
        </authorList>
    </citation>
    <scope>NUCLEOTIDE SEQUENCE [LARGE SCALE GENOMIC DNA]</scope>
    <source>
        <strain evidence="4">p1A1 Lamole</strain>
        <strain evidence="2">P1A1 Lamole</strain>
    </source>
</reference>
<dbReference type="EMBL" id="GL541717">
    <property type="protein sequence ID" value="KDE04047.1"/>
    <property type="molecule type" value="Genomic_DNA"/>
</dbReference>
<reference evidence="4" key="1">
    <citation type="submission" date="2010-11" db="EMBL/GenBank/DDBJ databases">
        <title>The genome sequence of Microbotryum violaceum strain p1A1 Lamole.</title>
        <authorList>
            <person name="Cuomo C."/>
            <person name="Perlin M."/>
            <person name="Young S.K."/>
            <person name="Zeng Q."/>
            <person name="Gargeya S."/>
            <person name="Alvarado L."/>
            <person name="Berlin A."/>
            <person name="Chapman S.B."/>
            <person name="Chen Z."/>
            <person name="Freedman E."/>
            <person name="Gellesch M."/>
            <person name="Goldberg J."/>
            <person name="Griggs A."/>
            <person name="Gujja S."/>
            <person name="Heilman E."/>
            <person name="Heiman D."/>
            <person name="Howarth C."/>
            <person name="Mehta T."/>
            <person name="Neiman D."/>
            <person name="Pearson M."/>
            <person name="Roberts A."/>
            <person name="Saif S."/>
            <person name="Shea T."/>
            <person name="Shenoy N."/>
            <person name="Sisk P."/>
            <person name="Stolte C."/>
            <person name="Sykes S."/>
            <person name="White J."/>
            <person name="Yandava C."/>
            <person name="Haas B."/>
            <person name="Nusbaum C."/>
            <person name="Birren B."/>
        </authorList>
    </citation>
    <scope>NUCLEOTIDE SEQUENCE [LARGE SCALE GENOMIC DNA]</scope>
    <source>
        <strain evidence="4">p1A1 Lamole</strain>
    </source>
</reference>
<feature type="region of interest" description="Disordered" evidence="1">
    <location>
        <begin position="1"/>
        <end position="189"/>
    </location>
</feature>
<reference evidence="3" key="4">
    <citation type="submission" date="2015-06" db="UniProtKB">
        <authorList>
            <consortium name="EnsemblFungi"/>
        </authorList>
    </citation>
    <scope>IDENTIFICATION</scope>
</reference>
<evidence type="ECO:0000313" key="2">
    <source>
        <dbReference type="EMBL" id="KDE04047.1"/>
    </source>
</evidence>
<protein>
    <submittedName>
        <fullName evidence="2 3">Uncharacterized protein</fullName>
    </submittedName>
</protein>
<accession>U5HEE2</accession>
<feature type="compositionally biased region" description="Basic and acidic residues" evidence="1">
    <location>
        <begin position="149"/>
        <end position="180"/>
    </location>
</feature>
<evidence type="ECO:0000256" key="1">
    <source>
        <dbReference type="SAM" id="MobiDB-lite"/>
    </source>
</evidence>
<dbReference type="AlphaFoldDB" id="U5HEE2"/>
<dbReference type="EnsemblFungi" id="MVLG_05486T0">
    <property type="protein sequence ID" value="MVLG_05486T0"/>
    <property type="gene ID" value="MVLG_05486"/>
</dbReference>
<organism evidence="2">
    <name type="scientific">Microbotryum lychnidis-dioicae (strain p1A1 Lamole / MvSl-1064)</name>
    <name type="common">Anther smut fungus</name>
    <dbReference type="NCBI Taxonomy" id="683840"/>
    <lineage>
        <taxon>Eukaryota</taxon>
        <taxon>Fungi</taxon>
        <taxon>Dikarya</taxon>
        <taxon>Basidiomycota</taxon>
        <taxon>Pucciniomycotina</taxon>
        <taxon>Microbotryomycetes</taxon>
        <taxon>Microbotryales</taxon>
        <taxon>Microbotryaceae</taxon>
        <taxon>Microbotryum</taxon>
    </lineage>
</organism>
<feature type="compositionally biased region" description="Basic and acidic residues" evidence="1">
    <location>
        <begin position="234"/>
        <end position="244"/>
    </location>
</feature>
<gene>
    <name evidence="2" type="ORF">MVLG_05486</name>
</gene>